<dbReference type="InterPro" id="IPR036188">
    <property type="entry name" value="FAD/NAD-bd_sf"/>
</dbReference>
<evidence type="ECO:0000313" key="4">
    <source>
        <dbReference type="EMBL" id="CAE0435621.1"/>
    </source>
</evidence>
<evidence type="ECO:0000259" key="3">
    <source>
        <dbReference type="Pfam" id="PF01494"/>
    </source>
</evidence>
<dbReference type="PANTHER" id="PTHR13789:SF309">
    <property type="entry name" value="PUTATIVE (AFU_ORTHOLOGUE AFUA_6G14510)-RELATED"/>
    <property type="match status" value="1"/>
</dbReference>
<keyword evidence="2" id="KW-0503">Monooxygenase</keyword>
<dbReference type="InterPro" id="IPR002938">
    <property type="entry name" value="FAD-bd"/>
</dbReference>
<dbReference type="AlphaFoldDB" id="A0A7S3LM35"/>
<keyword evidence="1" id="KW-0560">Oxidoreductase</keyword>
<dbReference type="GO" id="GO:0071949">
    <property type="term" value="F:FAD binding"/>
    <property type="evidence" value="ECO:0007669"/>
    <property type="project" value="InterPro"/>
</dbReference>
<dbReference type="GO" id="GO:0004497">
    <property type="term" value="F:monooxygenase activity"/>
    <property type="evidence" value="ECO:0007669"/>
    <property type="project" value="UniProtKB-KW"/>
</dbReference>
<accession>A0A7S3LM35</accession>
<sequence>MTKKAIIIGGGIGGAVASLAIKKAGFDVEIYEARSESATSTGWFLNLAGNGIEILRTLDIDAKINQEGSPAPRMIISNAEGKPLGEVRNGARNGLTESVIIRRGTLQEALYEAVLAQDIPFHFGKKLCDIKHLDDQTVMASFEDGTRASGDLLVGADGIHSCVRQIINPNAPKPEYSGLVSTGGFTRPMEVLPTPKTQYFIFGKRAFFGYHVRASGEIYWFNNHAYEKEPDPAELASLTNEEWKQALLKMHADDLPLLKKIIRSTDAGIGAFPIYDIASQPTWYKGSIVLIGDAVHAISPSSGQGASLAMEDAVILAKCLRDIQSLDQAFAKYQTLRRDRVEAVVKWGRTFGGAKIMSNPIQVWFRDHMMPFFLKFAAKPEALDWVYGYEIDWDERVSDEEPRTSLRETLLNFLGHRSLAQNT</sequence>
<evidence type="ECO:0000256" key="1">
    <source>
        <dbReference type="ARBA" id="ARBA00023002"/>
    </source>
</evidence>
<name>A0A7S3LM35_9STRA</name>
<dbReference type="InterPro" id="IPR050493">
    <property type="entry name" value="FAD-dep_Monooxygenase_BioMet"/>
</dbReference>
<proteinExistence type="predicted"/>
<evidence type="ECO:0000256" key="2">
    <source>
        <dbReference type="ARBA" id="ARBA00023033"/>
    </source>
</evidence>
<dbReference type="PRINTS" id="PR00420">
    <property type="entry name" value="RNGMNOXGNASE"/>
</dbReference>
<protein>
    <recommendedName>
        <fullName evidence="3">FAD-binding domain-containing protein</fullName>
    </recommendedName>
</protein>
<dbReference type="SUPFAM" id="SSF51905">
    <property type="entry name" value="FAD/NAD(P)-binding domain"/>
    <property type="match status" value="1"/>
</dbReference>
<reference evidence="4" key="1">
    <citation type="submission" date="2021-01" db="EMBL/GenBank/DDBJ databases">
        <authorList>
            <person name="Corre E."/>
            <person name="Pelletier E."/>
            <person name="Niang G."/>
            <person name="Scheremetjew M."/>
            <person name="Finn R."/>
            <person name="Kale V."/>
            <person name="Holt S."/>
            <person name="Cochrane G."/>
            <person name="Meng A."/>
            <person name="Brown T."/>
            <person name="Cohen L."/>
        </authorList>
    </citation>
    <scope>NUCLEOTIDE SEQUENCE</scope>
    <source>
        <strain evidence="4">GSBS06</strain>
    </source>
</reference>
<gene>
    <name evidence="4" type="ORF">ASTO00021_LOCUS5901</name>
</gene>
<dbReference type="EMBL" id="HBIN01007991">
    <property type="protein sequence ID" value="CAE0435621.1"/>
    <property type="molecule type" value="Transcribed_RNA"/>
</dbReference>
<dbReference type="Gene3D" id="3.50.50.60">
    <property type="entry name" value="FAD/NAD(P)-binding domain"/>
    <property type="match status" value="1"/>
</dbReference>
<dbReference type="PANTHER" id="PTHR13789">
    <property type="entry name" value="MONOOXYGENASE"/>
    <property type="match status" value="1"/>
</dbReference>
<organism evidence="4">
    <name type="scientific">Aplanochytrium stocchinoi</name>
    <dbReference type="NCBI Taxonomy" id="215587"/>
    <lineage>
        <taxon>Eukaryota</taxon>
        <taxon>Sar</taxon>
        <taxon>Stramenopiles</taxon>
        <taxon>Bigyra</taxon>
        <taxon>Labyrinthulomycetes</taxon>
        <taxon>Thraustochytrida</taxon>
        <taxon>Thraustochytriidae</taxon>
        <taxon>Aplanochytrium</taxon>
    </lineage>
</organism>
<dbReference type="Pfam" id="PF01494">
    <property type="entry name" value="FAD_binding_3"/>
    <property type="match status" value="1"/>
</dbReference>
<feature type="domain" description="FAD-binding" evidence="3">
    <location>
        <begin position="4"/>
        <end position="347"/>
    </location>
</feature>